<keyword evidence="7" id="KW-1185">Reference proteome</keyword>
<dbReference type="CDD" id="cd06910">
    <property type="entry name" value="M14_ASTE_ASPA-like"/>
    <property type="match status" value="1"/>
</dbReference>
<dbReference type="GO" id="GO:0016788">
    <property type="term" value="F:hydrolase activity, acting on ester bonds"/>
    <property type="evidence" value="ECO:0007669"/>
    <property type="project" value="InterPro"/>
</dbReference>
<comment type="caution">
    <text evidence="6">The sequence shown here is derived from an EMBL/GenBank/DDBJ whole genome shotgun (WGS) entry which is preliminary data.</text>
</comment>
<evidence type="ECO:0000256" key="4">
    <source>
        <dbReference type="ARBA" id="ARBA00022833"/>
    </source>
</evidence>
<evidence type="ECO:0000256" key="2">
    <source>
        <dbReference type="ARBA" id="ARBA00022723"/>
    </source>
</evidence>
<dbReference type="Proteomes" id="UP000278222">
    <property type="component" value="Unassembled WGS sequence"/>
</dbReference>
<dbReference type="RefSeq" id="WP_123688600.1">
    <property type="nucleotide sequence ID" value="NZ_AP019700.1"/>
</dbReference>
<feature type="domain" description="Succinylglutamate desuccinylase/Aspartoacylase catalytic" evidence="5">
    <location>
        <begin position="37"/>
        <end position="190"/>
    </location>
</feature>
<dbReference type="PANTHER" id="PTHR15162">
    <property type="entry name" value="ASPARTOACYLASE"/>
    <property type="match status" value="1"/>
</dbReference>
<sequence length="318" mass="34942">MSSAEEYPIEIQPVDIAPYRQGNTGIDYAWTFDSGRPGPHVMVNAVIHGNELCGAVAVDFLFRHKVRPKAGKLSLVFCNVAAYLSFDPARPSASRYVDEDMNRVWTPAVLDGPRQSVELTRARQLRPLIDTVDQLLDIHSMQHATAALSLAGLTSQGLALAKAIAVPELVVCDEGHKAGKRLRDYGDFGIEGHDRAALLVECGQHWERSSADVAMASTLRFLRLYDIVDDDFLARHLPAAAPPPQQIVEVTEAVTIETEDFAFVEPFIGLEVIEKAGMPIGRDGTREIVAPYDRCILIMPSRRLTKGNTAVRLGRFVG</sequence>
<dbReference type="GO" id="GO:0046872">
    <property type="term" value="F:metal ion binding"/>
    <property type="evidence" value="ECO:0007669"/>
    <property type="project" value="UniProtKB-KW"/>
</dbReference>
<evidence type="ECO:0000256" key="3">
    <source>
        <dbReference type="ARBA" id="ARBA00022801"/>
    </source>
</evidence>
<keyword evidence="3" id="KW-0378">Hydrolase</keyword>
<gene>
    <name evidence="6" type="ORF">EDC65_1077</name>
</gene>
<accession>A0A3N1MGX8</accession>
<proteinExistence type="predicted"/>
<dbReference type="GO" id="GO:0005829">
    <property type="term" value="C:cytosol"/>
    <property type="evidence" value="ECO:0007669"/>
    <property type="project" value="TreeGrafter"/>
</dbReference>
<dbReference type="SUPFAM" id="SSF53187">
    <property type="entry name" value="Zn-dependent exopeptidases"/>
    <property type="match status" value="1"/>
</dbReference>
<name>A0A3N1MGX8_9PROT</name>
<comment type="cofactor">
    <cofactor evidence="1">
        <name>Zn(2+)</name>
        <dbReference type="ChEBI" id="CHEBI:29105"/>
    </cofactor>
</comment>
<dbReference type="EMBL" id="RJKX01000011">
    <property type="protein sequence ID" value="ROQ01890.1"/>
    <property type="molecule type" value="Genomic_DNA"/>
</dbReference>
<evidence type="ECO:0000313" key="7">
    <source>
        <dbReference type="Proteomes" id="UP000278222"/>
    </source>
</evidence>
<dbReference type="InterPro" id="IPR055438">
    <property type="entry name" value="AstE_AspA_cat"/>
</dbReference>
<protein>
    <submittedName>
        <fullName evidence="6">Putative deacylase</fullName>
    </submittedName>
</protein>
<keyword evidence="2" id="KW-0479">Metal-binding</keyword>
<reference evidence="6 7" key="1">
    <citation type="submission" date="2018-11" db="EMBL/GenBank/DDBJ databases">
        <title>Genomic Encyclopedia of Type Strains, Phase IV (KMG-IV): sequencing the most valuable type-strain genomes for metagenomic binning, comparative biology and taxonomic classification.</title>
        <authorList>
            <person name="Goeker M."/>
        </authorList>
    </citation>
    <scope>NUCLEOTIDE SEQUENCE [LARGE SCALE GENOMIC DNA]</scope>
    <source>
        <strain evidence="6 7">DSM 5900</strain>
    </source>
</reference>
<dbReference type="Pfam" id="PF24827">
    <property type="entry name" value="AstE_AspA_cat"/>
    <property type="match status" value="1"/>
</dbReference>
<keyword evidence="4" id="KW-0862">Zinc</keyword>
<dbReference type="OrthoDB" id="7813621at2"/>
<dbReference type="InterPro" id="IPR050178">
    <property type="entry name" value="AspA/AstE_fam"/>
</dbReference>
<evidence type="ECO:0000259" key="5">
    <source>
        <dbReference type="Pfam" id="PF24827"/>
    </source>
</evidence>
<dbReference type="PANTHER" id="PTHR15162:SF7">
    <property type="entry name" value="SUCCINYLGLUTAMATE DESUCCINYLASE"/>
    <property type="match status" value="1"/>
</dbReference>
<evidence type="ECO:0000256" key="1">
    <source>
        <dbReference type="ARBA" id="ARBA00001947"/>
    </source>
</evidence>
<dbReference type="Gene3D" id="3.40.630.10">
    <property type="entry name" value="Zn peptidases"/>
    <property type="match status" value="1"/>
</dbReference>
<organism evidence="6 7">
    <name type="scientific">Stella humosa</name>
    <dbReference type="NCBI Taxonomy" id="94"/>
    <lineage>
        <taxon>Bacteria</taxon>
        <taxon>Pseudomonadati</taxon>
        <taxon>Pseudomonadota</taxon>
        <taxon>Alphaproteobacteria</taxon>
        <taxon>Rhodospirillales</taxon>
        <taxon>Stellaceae</taxon>
        <taxon>Stella</taxon>
    </lineage>
</organism>
<evidence type="ECO:0000313" key="6">
    <source>
        <dbReference type="EMBL" id="ROQ01890.1"/>
    </source>
</evidence>
<dbReference type="AlphaFoldDB" id="A0A3N1MGX8"/>